<gene>
    <name evidence="1" type="ORF">DN051_07580</name>
</gene>
<dbReference type="RefSeq" id="WP_112438334.1">
    <property type="nucleotide sequence ID" value="NZ_CP030073.1"/>
</dbReference>
<organism evidence="1 2">
    <name type="scientific">Streptomyces cadmiisoli</name>
    <dbReference type="NCBI Taxonomy" id="2184053"/>
    <lineage>
        <taxon>Bacteria</taxon>
        <taxon>Bacillati</taxon>
        <taxon>Actinomycetota</taxon>
        <taxon>Actinomycetes</taxon>
        <taxon>Kitasatosporales</taxon>
        <taxon>Streptomycetaceae</taxon>
        <taxon>Streptomyces</taxon>
        <taxon>Streptomyces aurantiacus group</taxon>
    </lineage>
</organism>
<accession>A0A2Z4IUG3</accession>
<reference evidence="1 2" key="1">
    <citation type="journal article" date="2019" name="Int. J. Syst. Evol. Microbiol.">
        <title>Streptomyces cadmiisoli sp. nov., a novel actinomycete isolated from cadmium-contaminated soil.</title>
        <authorList>
            <person name="Li K."/>
            <person name="Tang X."/>
            <person name="Zhao J."/>
            <person name="Guo Y."/>
            <person name="Tang Y."/>
            <person name="Gao J."/>
        </authorList>
    </citation>
    <scope>NUCLEOTIDE SEQUENCE [LARGE SCALE GENOMIC DNA]</scope>
    <source>
        <strain evidence="1 2">ZFG47</strain>
    </source>
</reference>
<dbReference type="KEGG" id="scad:DN051_07580"/>
<evidence type="ECO:0000313" key="2">
    <source>
        <dbReference type="Proteomes" id="UP000249616"/>
    </source>
</evidence>
<sequence>MFQLGCTIGDLRHEVVVLGLALLVFSPVGVAEMSGAVQSIPWDVGGSGFGAGAVSGGDRPA</sequence>
<proteinExistence type="predicted"/>
<dbReference type="EMBL" id="CP030073">
    <property type="protein sequence ID" value="AWW36505.1"/>
    <property type="molecule type" value="Genomic_DNA"/>
</dbReference>
<keyword evidence="2" id="KW-1185">Reference proteome</keyword>
<dbReference type="Proteomes" id="UP000249616">
    <property type="component" value="Chromosome"/>
</dbReference>
<protein>
    <submittedName>
        <fullName evidence="1">Uncharacterized protein</fullName>
    </submittedName>
</protein>
<name>A0A2Z4IUG3_9ACTN</name>
<evidence type="ECO:0000313" key="1">
    <source>
        <dbReference type="EMBL" id="AWW36505.1"/>
    </source>
</evidence>
<dbReference type="AlphaFoldDB" id="A0A2Z4IUG3"/>